<feature type="transmembrane region" description="Helical" evidence="1">
    <location>
        <begin position="129"/>
        <end position="154"/>
    </location>
</feature>
<dbReference type="Proteomes" id="UP000006437">
    <property type="component" value="Unassembled WGS sequence"/>
</dbReference>
<evidence type="ECO:0000313" key="2">
    <source>
        <dbReference type="EMBL" id="EHL10682.1"/>
    </source>
</evidence>
<feature type="transmembrane region" description="Helical" evidence="1">
    <location>
        <begin position="70"/>
        <end position="89"/>
    </location>
</feature>
<evidence type="ECO:0008006" key="6">
    <source>
        <dbReference type="Google" id="ProtNLM"/>
    </source>
</evidence>
<dbReference type="Pfam" id="PF12822">
    <property type="entry name" value="ECF_trnsprt"/>
    <property type="match status" value="1"/>
</dbReference>
<feature type="transmembrane region" description="Helical" evidence="1">
    <location>
        <begin position="101"/>
        <end position="123"/>
    </location>
</feature>
<feature type="transmembrane region" description="Helical" evidence="1">
    <location>
        <begin position="36"/>
        <end position="58"/>
    </location>
</feature>
<dbReference type="RefSeq" id="WP_009525132.1">
    <property type="nucleotide sequence ID" value="NZ_JBQMYZ010000035.1"/>
</dbReference>
<dbReference type="OrthoDB" id="4624at2"/>
<protein>
    <recommendedName>
        <fullName evidence="6">PF12822 family protein</fullName>
    </recommendedName>
</protein>
<dbReference type="Proteomes" id="UP000017818">
    <property type="component" value="Unassembled WGS sequence"/>
</dbReference>
<dbReference type="HOGENOM" id="CLU_098232_3_0_9"/>
<accession>G9X3E0</accession>
<dbReference type="BioCyc" id="EBAC796937-HMP:GMGH-899-MONOMER"/>
<feature type="transmembrane region" description="Helical" evidence="1">
    <location>
        <begin position="6"/>
        <end position="24"/>
    </location>
</feature>
<keyword evidence="1" id="KW-1133">Transmembrane helix</keyword>
<evidence type="ECO:0000313" key="4">
    <source>
        <dbReference type="Proteomes" id="UP000006437"/>
    </source>
</evidence>
<dbReference type="InterPro" id="IPR024529">
    <property type="entry name" value="ECF_trnsprt_substrate-spec"/>
</dbReference>
<keyword evidence="1" id="KW-0472">Membrane</keyword>
<reference evidence="3 5" key="2">
    <citation type="submission" date="2012-05" db="EMBL/GenBank/DDBJ databases">
        <title>The Genome Sequence of Eubacteriaceae bacterium CM2.</title>
        <authorList>
            <consortium name="The Broad Institute Genome Sequencing Platform"/>
            <person name="Earl A."/>
            <person name="Ward D."/>
            <person name="Feldgarden M."/>
            <person name="Gevers D."/>
            <person name="Sizova M."/>
            <person name="Hazen A."/>
            <person name="Epstein S."/>
            <person name="Walker B."/>
            <person name="Young S.K."/>
            <person name="Zeng Q."/>
            <person name="Gargeya S."/>
            <person name="Fitzgerald M."/>
            <person name="Haas B."/>
            <person name="Abouelleil A."/>
            <person name="Alvarado L."/>
            <person name="Arachchi H.M."/>
            <person name="Berlin A."/>
            <person name="Chapman S.B."/>
            <person name="Goldberg J."/>
            <person name="Griggs A."/>
            <person name="Gujja S."/>
            <person name="Hansen M."/>
            <person name="Howarth C."/>
            <person name="Imamovic A."/>
            <person name="Larimer J."/>
            <person name="McCowen C."/>
            <person name="Montmayeur A."/>
            <person name="Murphy C."/>
            <person name="Neiman D."/>
            <person name="Pearson M."/>
            <person name="Priest M."/>
            <person name="Roberts A."/>
            <person name="Saif S."/>
            <person name="Shea T."/>
            <person name="Sisk P."/>
            <person name="Sykes S."/>
            <person name="Wortman J."/>
            <person name="Nusbaum C."/>
            <person name="Birren B."/>
        </authorList>
    </citation>
    <scope>NUCLEOTIDE SEQUENCE [LARGE SCALE GENOMIC DNA]</scope>
    <source>
        <strain evidence="3 5">CM2</strain>
    </source>
</reference>
<proteinExistence type="predicted"/>
<dbReference type="NCBIfam" id="TIGR04518">
    <property type="entry name" value="ECF_S_folT_fam"/>
    <property type="match status" value="1"/>
</dbReference>
<dbReference type="EMBL" id="AFZE01000057">
    <property type="protein sequence ID" value="EHL10682.1"/>
    <property type="molecule type" value="Genomic_DNA"/>
</dbReference>
<name>G9X3E0_9FIRM</name>
<evidence type="ECO:0000256" key="1">
    <source>
        <dbReference type="SAM" id="Phobius"/>
    </source>
</evidence>
<dbReference type="Gene3D" id="1.10.1760.20">
    <property type="match status" value="1"/>
</dbReference>
<dbReference type="InterPro" id="IPR030949">
    <property type="entry name" value="ECF_S_folate_fam"/>
</dbReference>
<comment type="caution">
    <text evidence="2">The sequence shown here is derived from an EMBL/GenBank/DDBJ whole genome shotgun (WGS) entry which is preliminary data.</text>
</comment>
<organism evidence="2 4">
    <name type="scientific">Peptoanaerobacter stomatis</name>
    <dbReference type="NCBI Taxonomy" id="796937"/>
    <lineage>
        <taxon>Bacteria</taxon>
        <taxon>Bacillati</taxon>
        <taxon>Bacillota</taxon>
        <taxon>Clostridia</taxon>
        <taxon>Peptostreptococcales</taxon>
        <taxon>Filifactoraceae</taxon>
        <taxon>Peptoanaerobacter</taxon>
    </lineage>
</organism>
<gene>
    <name evidence="2" type="ORF">HMPREF9629_00897</name>
    <name evidence="3" type="ORF">HMPREF9630_01806</name>
</gene>
<dbReference type="GO" id="GO:0022857">
    <property type="term" value="F:transmembrane transporter activity"/>
    <property type="evidence" value="ECO:0007669"/>
    <property type="project" value="InterPro"/>
</dbReference>
<keyword evidence="1" id="KW-0812">Transmembrane</keyword>
<dbReference type="AlphaFoldDB" id="G9X3E0"/>
<reference evidence="2 4" key="1">
    <citation type="submission" date="2011-08" db="EMBL/GenBank/DDBJ databases">
        <title>The Genome Sequence of Eubacteriaceae bacterium ACC19a.</title>
        <authorList>
            <consortium name="The Broad Institute Genome Sequencing Platform"/>
            <person name="Earl A."/>
            <person name="Ward D."/>
            <person name="Feldgarden M."/>
            <person name="Gevers D."/>
            <person name="Sizova M."/>
            <person name="Hazen A."/>
            <person name="Epstein S."/>
            <person name="Young S.K."/>
            <person name="Zeng Q."/>
            <person name="Gargeya S."/>
            <person name="Fitzgerald M."/>
            <person name="Haas B."/>
            <person name="Abouelleil A."/>
            <person name="Alvarado L."/>
            <person name="Arachchi H.M."/>
            <person name="Berlin A."/>
            <person name="Brown A."/>
            <person name="Chapman S.B."/>
            <person name="Chen Z."/>
            <person name="Dunbar C."/>
            <person name="Freedman E."/>
            <person name="Gearin G."/>
            <person name="Gellesch M."/>
            <person name="Goldberg J."/>
            <person name="Griggs A."/>
            <person name="Gujja S."/>
            <person name="Heiman D."/>
            <person name="Howarth C."/>
            <person name="Larson L."/>
            <person name="Lui A."/>
            <person name="MacDonald P.J.P."/>
            <person name="Montmayeur A."/>
            <person name="Murphy C."/>
            <person name="Neiman D."/>
            <person name="Pearson M."/>
            <person name="Priest M."/>
            <person name="Roberts A."/>
            <person name="Saif S."/>
            <person name="Shea T."/>
            <person name="Shenoy N."/>
            <person name="Sisk P."/>
            <person name="Stolte C."/>
            <person name="Sykes S."/>
            <person name="Wortman J."/>
            <person name="Nusbaum C."/>
            <person name="Birren B."/>
        </authorList>
    </citation>
    <scope>NUCLEOTIDE SEQUENCE [LARGE SCALE GENOMIC DNA]</scope>
    <source>
        <strain evidence="2 4">ACC19a</strain>
    </source>
</reference>
<evidence type="ECO:0000313" key="5">
    <source>
        <dbReference type="Proteomes" id="UP000017818"/>
    </source>
</evidence>
<accession>V9HK87</accession>
<sequence>MKTNKIIYGALFITMIVIFERLFSIQTPIVRIGFKFLPAMLSGMFFGPLIAGTISAMADIIGINLFPSGFPYFVGFTISAFLCGLIYGTAFYKKELTNKNIIIAVVLKVIIVDLLLTTLWVYMTTGKGIMVVLPARIVKCLIFIPVEAMSFMIVSKALTKNSIFRKVINGGQYF</sequence>
<dbReference type="EMBL" id="AFZF02000016">
    <property type="protein sequence ID" value="EHL17021.1"/>
    <property type="molecule type" value="Genomic_DNA"/>
</dbReference>
<evidence type="ECO:0000313" key="3">
    <source>
        <dbReference type="EMBL" id="EHL17021.1"/>
    </source>
</evidence>